<name>A0AAN8WA96_HALRR</name>
<protein>
    <submittedName>
        <fullName evidence="1">Uncharacterized protein</fullName>
    </submittedName>
</protein>
<proteinExistence type="predicted"/>
<organism evidence="1 2">
    <name type="scientific">Halocaridina rubra</name>
    <name type="common">Hawaiian red shrimp</name>
    <dbReference type="NCBI Taxonomy" id="373956"/>
    <lineage>
        <taxon>Eukaryota</taxon>
        <taxon>Metazoa</taxon>
        <taxon>Ecdysozoa</taxon>
        <taxon>Arthropoda</taxon>
        <taxon>Crustacea</taxon>
        <taxon>Multicrustacea</taxon>
        <taxon>Malacostraca</taxon>
        <taxon>Eumalacostraca</taxon>
        <taxon>Eucarida</taxon>
        <taxon>Decapoda</taxon>
        <taxon>Pleocyemata</taxon>
        <taxon>Caridea</taxon>
        <taxon>Atyoidea</taxon>
        <taxon>Atyidae</taxon>
        <taxon>Halocaridina</taxon>
    </lineage>
</organism>
<keyword evidence="2" id="KW-1185">Reference proteome</keyword>
<dbReference type="EMBL" id="JAXCGZ010023015">
    <property type="protein sequence ID" value="KAK7018802.1"/>
    <property type="molecule type" value="Genomic_DNA"/>
</dbReference>
<evidence type="ECO:0000313" key="1">
    <source>
        <dbReference type="EMBL" id="KAK7018802.1"/>
    </source>
</evidence>
<dbReference type="Proteomes" id="UP001381693">
    <property type="component" value="Unassembled WGS sequence"/>
</dbReference>
<reference evidence="1 2" key="1">
    <citation type="submission" date="2023-11" db="EMBL/GenBank/DDBJ databases">
        <title>Halocaridina rubra genome assembly.</title>
        <authorList>
            <person name="Smith C."/>
        </authorList>
    </citation>
    <scope>NUCLEOTIDE SEQUENCE [LARGE SCALE GENOMIC DNA]</scope>
    <source>
        <strain evidence="1">EP-1</strain>
        <tissue evidence="1">Whole</tissue>
    </source>
</reference>
<comment type="caution">
    <text evidence="1">The sequence shown here is derived from an EMBL/GenBank/DDBJ whole genome shotgun (WGS) entry which is preliminary data.</text>
</comment>
<sequence>MNEASKQNLGLWFYKQKYNASVYGILQDSDLPYDINDFDEELDDNTEILPHAPTDSQDAKEPCLDVLELNEQFLEQSNNHFPNQDGKSQDISISTYNALVASEKTIHNAGNDATKFWNLIKSGKLNPAIGMLSE</sequence>
<dbReference type="AlphaFoldDB" id="A0AAN8WA96"/>
<gene>
    <name evidence="1" type="ORF">SK128_025446</name>
</gene>
<evidence type="ECO:0000313" key="2">
    <source>
        <dbReference type="Proteomes" id="UP001381693"/>
    </source>
</evidence>
<accession>A0AAN8WA96</accession>